<dbReference type="KEGG" id="ccun:CCUN_0272"/>
<dbReference type="OrthoDB" id="9802417at2"/>
<dbReference type="InterPro" id="IPR007460">
    <property type="entry name" value="BrnT_toxin"/>
</dbReference>
<evidence type="ECO:0000313" key="2">
    <source>
        <dbReference type="Proteomes" id="UP000192902"/>
    </source>
</evidence>
<dbReference type="EMBL" id="CP020867">
    <property type="protein sequence ID" value="ARJ55927.1"/>
    <property type="molecule type" value="Genomic_DNA"/>
</dbReference>
<dbReference type="InterPro" id="IPR038573">
    <property type="entry name" value="BrnT_sf"/>
</dbReference>
<name>A0A1W6BV42_9BACT</name>
<dbReference type="AlphaFoldDB" id="A0A1W6BV42"/>
<sequence>MTYEWDEVKAQLNIAKHGVSFDEAKSVFNDECALVMFDEEHSSDEERFLLLGQSIKERILLVVHCYKQGDIIRIISARKATKKEKKQYKERL</sequence>
<proteinExistence type="predicted"/>
<reference evidence="1 2" key="1">
    <citation type="submission" date="2017-04" db="EMBL/GenBank/DDBJ databases">
        <title>Complete genome sequence of the Campylobacter cuniculorum type strain LMG24588.</title>
        <authorList>
            <person name="Miller W.G."/>
            <person name="Yee E."/>
            <person name="Revez J."/>
            <person name="Bono J.L."/>
            <person name="Rossi M."/>
        </authorList>
    </citation>
    <scope>NUCLEOTIDE SEQUENCE [LARGE SCALE GENOMIC DNA]</scope>
    <source>
        <strain evidence="1 2">LMG 24588</strain>
    </source>
</reference>
<evidence type="ECO:0000313" key="1">
    <source>
        <dbReference type="EMBL" id="ARJ55927.1"/>
    </source>
</evidence>
<dbReference type="Proteomes" id="UP000192902">
    <property type="component" value="Chromosome"/>
</dbReference>
<organism evidence="1 2">
    <name type="scientific">Campylobacter cuniculorum DSM 23162 = LMG 24588</name>
    <dbReference type="NCBI Taxonomy" id="1121267"/>
    <lineage>
        <taxon>Bacteria</taxon>
        <taxon>Pseudomonadati</taxon>
        <taxon>Campylobacterota</taxon>
        <taxon>Epsilonproteobacteria</taxon>
        <taxon>Campylobacterales</taxon>
        <taxon>Campylobacteraceae</taxon>
        <taxon>Campylobacter</taxon>
    </lineage>
</organism>
<protein>
    <submittedName>
        <fullName evidence="1">Type II toxin-antitoxin system, ribonuclease toxin BrnT</fullName>
    </submittedName>
</protein>
<dbReference type="Gene3D" id="3.10.450.530">
    <property type="entry name" value="Ribonuclease toxin, BrnT, of type II toxin-antitoxin system"/>
    <property type="match status" value="1"/>
</dbReference>
<dbReference type="eggNOG" id="COG2929">
    <property type="taxonomic scope" value="Bacteria"/>
</dbReference>
<accession>A0A1W6BV42</accession>
<dbReference type="RefSeq" id="WP_027305008.1">
    <property type="nucleotide sequence ID" value="NZ_CP020867.1"/>
</dbReference>
<gene>
    <name evidence="1" type="ORF">CCUN_0272</name>
</gene>
<dbReference type="Pfam" id="PF04365">
    <property type="entry name" value="BrnT_toxin"/>
    <property type="match status" value="1"/>
</dbReference>